<reference evidence="2 3" key="1">
    <citation type="journal article" date="2018" name="Front. Plant Sci.">
        <title>Red Clover (Trifolium pratense) and Zigzag Clover (T. medium) - A Picture of Genomic Similarities and Differences.</title>
        <authorList>
            <person name="Dluhosova J."/>
            <person name="Istvanek J."/>
            <person name="Nedelnik J."/>
            <person name="Repkova J."/>
        </authorList>
    </citation>
    <scope>NUCLEOTIDE SEQUENCE [LARGE SCALE GENOMIC DNA]</scope>
    <source>
        <strain evidence="3">cv. 10/8</strain>
        <tissue evidence="2">Leaf</tissue>
    </source>
</reference>
<feature type="region of interest" description="Disordered" evidence="1">
    <location>
        <begin position="1"/>
        <end position="29"/>
    </location>
</feature>
<proteinExistence type="predicted"/>
<evidence type="ECO:0000313" key="2">
    <source>
        <dbReference type="EMBL" id="MCI81369.1"/>
    </source>
</evidence>
<organism evidence="2 3">
    <name type="scientific">Trifolium medium</name>
    <dbReference type="NCBI Taxonomy" id="97028"/>
    <lineage>
        <taxon>Eukaryota</taxon>
        <taxon>Viridiplantae</taxon>
        <taxon>Streptophyta</taxon>
        <taxon>Embryophyta</taxon>
        <taxon>Tracheophyta</taxon>
        <taxon>Spermatophyta</taxon>
        <taxon>Magnoliopsida</taxon>
        <taxon>eudicotyledons</taxon>
        <taxon>Gunneridae</taxon>
        <taxon>Pentapetalae</taxon>
        <taxon>rosids</taxon>
        <taxon>fabids</taxon>
        <taxon>Fabales</taxon>
        <taxon>Fabaceae</taxon>
        <taxon>Papilionoideae</taxon>
        <taxon>50 kb inversion clade</taxon>
        <taxon>NPAAA clade</taxon>
        <taxon>Hologalegina</taxon>
        <taxon>IRL clade</taxon>
        <taxon>Trifolieae</taxon>
        <taxon>Trifolium</taxon>
    </lineage>
</organism>
<feature type="compositionally biased region" description="Basic and acidic residues" evidence="1">
    <location>
        <begin position="13"/>
        <end position="29"/>
    </location>
</feature>
<dbReference type="Proteomes" id="UP000265520">
    <property type="component" value="Unassembled WGS sequence"/>
</dbReference>
<comment type="caution">
    <text evidence="2">The sequence shown here is derived from an EMBL/GenBank/DDBJ whole genome shotgun (WGS) entry which is preliminary data.</text>
</comment>
<evidence type="ECO:0000313" key="3">
    <source>
        <dbReference type="Proteomes" id="UP000265520"/>
    </source>
</evidence>
<keyword evidence="3" id="KW-1185">Reference proteome</keyword>
<feature type="non-terminal residue" evidence="2">
    <location>
        <position position="29"/>
    </location>
</feature>
<evidence type="ECO:0000256" key="1">
    <source>
        <dbReference type="SAM" id="MobiDB-lite"/>
    </source>
</evidence>
<name>A0A392V2A3_9FABA</name>
<sequence length="29" mass="3123">MRVVMAGDGNDSGSRERSTKLQIRGEADS</sequence>
<dbReference type="EMBL" id="LXQA011017344">
    <property type="protein sequence ID" value="MCI81369.1"/>
    <property type="molecule type" value="Genomic_DNA"/>
</dbReference>
<dbReference type="AlphaFoldDB" id="A0A392V2A3"/>
<accession>A0A392V2A3</accession>
<protein>
    <submittedName>
        <fullName evidence="2">Uncharacterized protein</fullName>
    </submittedName>
</protein>